<dbReference type="EMBL" id="JACHEN010000004">
    <property type="protein sequence ID" value="MBB6214917.1"/>
    <property type="molecule type" value="Genomic_DNA"/>
</dbReference>
<feature type="transmembrane region" description="Helical" evidence="2">
    <location>
        <begin position="21"/>
        <end position="43"/>
    </location>
</feature>
<accession>A0A841KN94</accession>
<feature type="region of interest" description="Disordered" evidence="1">
    <location>
        <begin position="52"/>
        <end position="77"/>
    </location>
</feature>
<dbReference type="Gene3D" id="3.30.70.1070">
    <property type="entry name" value="Sporulation related repeat"/>
    <property type="match status" value="1"/>
</dbReference>
<dbReference type="InterPro" id="IPR036680">
    <property type="entry name" value="SPOR-like_sf"/>
</dbReference>
<dbReference type="GO" id="GO:0042834">
    <property type="term" value="F:peptidoglycan binding"/>
    <property type="evidence" value="ECO:0007669"/>
    <property type="project" value="InterPro"/>
</dbReference>
<keyword evidence="2" id="KW-0472">Membrane</keyword>
<dbReference type="Proteomes" id="UP000579281">
    <property type="component" value="Unassembled WGS sequence"/>
</dbReference>
<dbReference type="SUPFAM" id="SSF110997">
    <property type="entry name" value="Sporulation related repeat"/>
    <property type="match status" value="1"/>
</dbReference>
<sequence>MRITRSKLRQEYKNKSFGLTVAFTILLPILSIYLGYTAFRLVIAPGMQSKEVPQQSTSLPSEEAESDNQQNSETISKQEATEEAFVTTFELEGFNFYSIQIGKFTTIENAEAMKTELKAKGYEGHIHQQDGFKVIAVSLLSRTGIDSELQRIRKEYPDAYVTTINIPAQLIKYTKDDNKNTLSIEEQNKKTINTLLKISEQVEKLSKESADVENIKTVADESLKEFESIKNELSKIATSSNIGKVAQDLVKVIDLAILHLKEAKQTGAISDLQKSLNEALYEYVGFSVNNKY</sequence>
<keyword evidence="2" id="KW-1133">Transmembrane helix</keyword>
<gene>
    <name evidence="4" type="ORF">HNQ80_001002</name>
</gene>
<proteinExistence type="predicted"/>
<evidence type="ECO:0000256" key="1">
    <source>
        <dbReference type="SAM" id="MobiDB-lite"/>
    </source>
</evidence>
<feature type="domain" description="SPOR" evidence="3">
    <location>
        <begin position="96"/>
        <end position="162"/>
    </location>
</feature>
<dbReference type="Pfam" id="PF05036">
    <property type="entry name" value="SPOR"/>
    <property type="match status" value="1"/>
</dbReference>
<evidence type="ECO:0000313" key="4">
    <source>
        <dbReference type="EMBL" id="MBB6214917.1"/>
    </source>
</evidence>
<dbReference type="InterPro" id="IPR007730">
    <property type="entry name" value="SPOR-like_dom"/>
</dbReference>
<dbReference type="AlphaFoldDB" id="A0A841KN94"/>
<keyword evidence="5" id="KW-1185">Reference proteome</keyword>
<dbReference type="RefSeq" id="WP_184308738.1">
    <property type="nucleotide sequence ID" value="NZ_JACHEN010000004.1"/>
</dbReference>
<name>A0A841KN94_9FIRM</name>
<protein>
    <recommendedName>
        <fullName evidence="3">SPOR domain-containing protein</fullName>
    </recommendedName>
</protein>
<comment type="caution">
    <text evidence="4">The sequence shown here is derived from an EMBL/GenBank/DDBJ whole genome shotgun (WGS) entry which is preliminary data.</text>
</comment>
<evidence type="ECO:0000256" key="2">
    <source>
        <dbReference type="SAM" id="Phobius"/>
    </source>
</evidence>
<evidence type="ECO:0000313" key="5">
    <source>
        <dbReference type="Proteomes" id="UP000579281"/>
    </source>
</evidence>
<keyword evidence="2" id="KW-0812">Transmembrane</keyword>
<evidence type="ECO:0000259" key="3">
    <source>
        <dbReference type="Pfam" id="PF05036"/>
    </source>
</evidence>
<reference evidence="4 5" key="1">
    <citation type="submission" date="2020-08" db="EMBL/GenBank/DDBJ databases">
        <title>Genomic Encyclopedia of Type Strains, Phase IV (KMG-IV): sequencing the most valuable type-strain genomes for metagenomic binning, comparative biology and taxonomic classification.</title>
        <authorList>
            <person name="Goeker M."/>
        </authorList>
    </citation>
    <scope>NUCLEOTIDE SEQUENCE [LARGE SCALE GENOMIC DNA]</scope>
    <source>
        <strain evidence="4 5">DSM 103526</strain>
    </source>
</reference>
<organism evidence="4 5">
    <name type="scientific">Anaerosolibacter carboniphilus</name>
    <dbReference type="NCBI Taxonomy" id="1417629"/>
    <lineage>
        <taxon>Bacteria</taxon>
        <taxon>Bacillati</taxon>
        <taxon>Bacillota</taxon>
        <taxon>Clostridia</taxon>
        <taxon>Peptostreptococcales</taxon>
        <taxon>Thermotaleaceae</taxon>
        <taxon>Anaerosolibacter</taxon>
    </lineage>
</organism>
<feature type="compositionally biased region" description="Polar residues" evidence="1">
    <location>
        <begin position="67"/>
        <end position="77"/>
    </location>
</feature>